<proteinExistence type="predicted"/>
<accession>A0A9D3XME3</accession>
<name>A0A9D3XME3_9SAUR</name>
<gene>
    <name evidence="1" type="ORF">KIL84_004075</name>
</gene>
<protein>
    <submittedName>
        <fullName evidence="1">Uncharacterized protein</fullName>
    </submittedName>
</protein>
<evidence type="ECO:0000313" key="1">
    <source>
        <dbReference type="EMBL" id="KAH1182583.1"/>
    </source>
</evidence>
<comment type="caution">
    <text evidence="1">The sequence shown here is derived from an EMBL/GenBank/DDBJ whole genome shotgun (WGS) entry which is preliminary data.</text>
</comment>
<evidence type="ECO:0000313" key="2">
    <source>
        <dbReference type="Proteomes" id="UP000827986"/>
    </source>
</evidence>
<keyword evidence="2" id="KW-1185">Reference proteome</keyword>
<organism evidence="1 2">
    <name type="scientific">Mauremys mutica</name>
    <name type="common">yellowpond turtle</name>
    <dbReference type="NCBI Taxonomy" id="74926"/>
    <lineage>
        <taxon>Eukaryota</taxon>
        <taxon>Metazoa</taxon>
        <taxon>Chordata</taxon>
        <taxon>Craniata</taxon>
        <taxon>Vertebrata</taxon>
        <taxon>Euteleostomi</taxon>
        <taxon>Archelosauria</taxon>
        <taxon>Testudinata</taxon>
        <taxon>Testudines</taxon>
        <taxon>Cryptodira</taxon>
        <taxon>Durocryptodira</taxon>
        <taxon>Testudinoidea</taxon>
        <taxon>Geoemydidae</taxon>
        <taxon>Geoemydinae</taxon>
        <taxon>Mauremys</taxon>
    </lineage>
</organism>
<dbReference type="EMBL" id="JAHDVG010000466">
    <property type="protein sequence ID" value="KAH1182583.1"/>
    <property type="molecule type" value="Genomic_DNA"/>
</dbReference>
<reference evidence="1" key="1">
    <citation type="submission" date="2021-09" db="EMBL/GenBank/DDBJ databases">
        <title>The genome of Mauremys mutica provides insights into the evolution of semi-aquatic lifestyle.</title>
        <authorList>
            <person name="Gong S."/>
            <person name="Gao Y."/>
        </authorList>
    </citation>
    <scope>NUCLEOTIDE SEQUENCE</scope>
    <source>
        <strain evidence="1">MM-2020</strain>
        <tissue evidence="1">Muscle</tissue>
    </source>
</reference>
<dbReference type="Proteomes" id="UP000827986">
    <property type="component" value="Unassembled WGS sequence"/>
</dbReference>
<dbReference type="AlphaFoldDB" id="A0A9D3XME3"/>
<sequence length="152" mass="16557">MLGGGQTLRVSSAPALHALPLQEALPPPHPLMQREEALPEGSGTVAGVCTKGLNVLELLQLKNRAERLGPMTEGLAACFSRAVEAVQKRSVEPWTNIRLVLQSDGKWLELRAGQIEQTMLVWYDPHTGTVREHRMGASRWGFCPAPPSAMAE</sequence>